<dbReference type="GO" id="GO:0005737">
    <property type="term" value="C:cytoplasm"/>
    <property type="evidence" value="ECO:0007669"/>
    <property type="project" value="UniProtKB-SubCell"/>
</dbReference>
<dbReference type="Gene3D" id="2.60.40.790">
    <property type="match status" value="1"/>
</dbReference>
<dbReference type="PROSITE" id="PS51203">
    <property type="entry name" value="CS"/>
    <property type="match status" value="1"/>
</dbReference>
<evidence type="ECO:0000256" key="1">
    <source>
        <dbReference type="ARBA" id="ARBA00004496"/>
    </source>
</evidence>
<sequence>MAPYISCLYSLQKFWIIAEKNPCHDTGSGVLSMKDKVETEERTKKAKVESSGEAEKQVKVEPVAGTSTPATEVKQEGEGEPKKEDLKMTDAKEDEKNGPPAPNKGNGLGLEKYSCVRSLPEVTINVPRPSGTKSVSVVCEIKKNHLKVGLKGLPPINDGELYKLVKPDDCYWSLGIFLH</sequence>
<feature type="domain" description="CS" evidence="4">
    <location>
        <begin position="108"/>
        <end position="179"/>
    </location>
</feature>
<gene>
    <name evidence="5" type="ORF">ILEXP_LOCUS14137</name>
</gene>
<dbReference type="EMBL" id="CAUOFW020001558">
    <property type="protein sequence ID" value="CAK9146303.1"/>
    <property type="molecule type" value="Genomic_DNA"/>
</dbReference>
<dbReference type="PANTHER" id="PTHR12356">
    <property type="entry name" value="NUCLEAR MOVEMENT PROTEIN NUDC"/>
    <property type="match status" value="1"/>
</dbReference>
<organism evidence="5 6">
    <name type="scientific">Ilex paraguariensis</name>
    <name type="common">yerba mate</name>
    <dbReference type="NCBI Taxonomy" id="185542"/>
    <lineage>
        <taxon>Eukaryota</taxon>
        <taxon>Viridiplantae</taxon>
        <taxon>Streptophyta</taxon>
        <taxon>Embryophyta</taxon>
        <taxon>Tracheophyta</taxon>
        <taxon>Spermatophyta</taxon>
        <taxon>Magnoliopsida</taxon>
        <taxon>eudicotyledons</taxon>
        <taxon>Gunneridae</taxon>
        <taxon>Pentapetalae</taxon>
        <taxon>asterids</taxon>
        <taxon>campanulids</taxon>
        <taxon>Aquifoliales</taxon>
        <taxon>Aquifoliaceae</taxon>
        <taxon>Ilex</taxon>
    </lineage>
</organism>
<comment type="subcellular location">
    <subcellularLocation>
        <location evidence="1">Cytoplasm</location>
    </subcellularLocation>
</comment>
<evidence type="ECO:0000256" key="2">
    <source>
        <dbReference type="ARBA" id="ARBA00022490"/>
    </source>
</evidence>
<proteinExistence type="predicted"/>
<keyword evidence="2" id="KW-0963">Cytoplasm</keyword>
<name>A0ABC8RNI7_9AQUA</name>
<dbReference type="Proteomes" id="UP001642360">
    <property type="component" value="Unassembled WGS sequence"/>
</dbReference>
<dbReference type="PANTHER" id="PTHR12356:SF3">
    <property type="entry name" value="NUCLEAR MIGRATION PROTEIN NUDC"/>
    <property type="match status" value="1"/>
</dbReference>
<feature type="compositionally biased region" description="Basic and acidic residues" evidence="3">
    <location>
        <begin position="33"/>
        <end position="59"/>
    </location>
</feature>
<comment type="caution">
    <text evidence="5">The sequence shown here is derived from an EMBL/GenBank/DDBJ whole genome shotgun (WGS) entry which is preliminary data.</text>
</comment>
<evidence type="ECO:0000313" key="5">
    <source>
        <dbReference type="EMBL" id="CAK9146303.1"/>
    </source>
</evidence>
<dbReference type="InterPro" id="IPR008978">
    <property type="entry name" value="HSP20-like_chaperone"/>
</dbReference>
<feature type="compositionally biased region" description="Basic and acidic residues" evidence="3">
    <location>
        <begin position="73"/>
        <end position="97"/>
    </location>
</feature>
<evidence type="ECO:0000256" key="3">
    <source>
        <dbReference type="SAM" id="MobiDB-lite"/>
    </source>
</evidence>
<reference evidence="5 6" key="1">
    <citation type="submission" date="2024-02" db="EMBL/GenBank/DDBJ databases">
        <authorList>
            <person name="Vignale AGUSTIN F."/>
            <person name="Sosa J E."/>
            <person name="Modenutti C."/>
        </authorList>
    </citation>
    <scope>NUCLEOTIDE SEQUENCE [LARGE SCALE GENOMIC DNA]</scope>
</reference>
<keyword evidence="6" id="KW-1185">Reference proteome</keyword>
<dbReference type="InterPro" id="IPR007052">
    <property type="entry name" value="CS_dom"/>
</dbReference>
<dbReference type="AlphaFoldDB" id="A0ABC8RNI7"/>
<evidence type="ECO:0000259" key="4">
    <source>
        <dbReference type="PROSITE" id="PS51203"/>
    </source>
</evidence>
<feature type="region of interest" description="Disordered" evidence="3">
    <location>
        <begin position="25"/>
        <end position="109"/>
    </location>
</feature>
<dbReference type="InterPro" id="IPR037898">
    <property type="entry name" value="NudC_fam"/>
</dbReference>
<dbReference type="GO" id="GO:0006950">
    <property type="term" value="P:response to stress"/>
    <property type="evidence" value="ECO:0007669"/>
    <property type="project" value="UniProtKB-ARBA"/>
</dbReference>
<dbReference type="CDD" id="cd06467">
    <property type="entry name" value="p23_NUDC_like"/>
    <property type="match status" value="1"/>
</dbReference>
<dbReference type="Pfam" id="PF04969">
    <property type="entry name" value="CS"/>
    <property type="match status" value="1"/>
</dbReference>
<evidence type="ECO:0000313" key="6">
    <source>
        <dbReference type="Proteomes" id="UP001642360"/>
    </source>
</evidence>
<protein>
    <recommendedName>
        <fullName evidence="4">CS domain-containing protein</fullName>
    </recommendedName>
</protein>
<dbReference type="SUPFAM" id="SSF49764">
    <property type="entry name" value="HSP20-like chaperones"/>
    <property type="match status" value="1"/>
</dbReference>
<accession>A0ABC8RNI7</accession>